<proteinExistence type="predicted"/>
<evidence type="ECO:0000256" key="4">
    <source>
        <dbReference type="ARBA" id="ARBA00023163"/>
    </source>
</evidence>
<dbReference type="PANTHER" id="PTHR32071">
    <property type="entry name" value="TRANSCRIPTIONAL REGULATORY PROTEIN"/>
    <property type="match status" value="1"/>
</dbReference>
<feature type="domain" description="Sigma-54 factor interaction" evidence="6">
    <location>
        <begin position="328"/>
        <end position="520"/>
    </location>
</feature>
<evidence type="ECO:0000313" key="7">
    <source>
        <dbReference type="EMBL" id="SDG19194.1"/>
    </source>
</evidence>
<keyword evidence="8" id="KW-1185">Reference proteome</keyword>
<dbReference type="InterPro" id="IPR002197">
    <property type="entry name" value="HTH_Fis"/>
</dbReference>
<dbReference type="Proteomes" id="UP000198863">
    <property type="component" value="Unassembled WGS sequence"/>
</dbReference>
<dbReference type="InterPro" id="IPR009057">
    <property type="entry name" value="Homeodomain-like_sf"/>
</dbReference>
<dbReference type="InterPro" id="IPR027417">
    <property type="entry name" value="P-loop_NTPase"/>
</dbReference>
<dbReference type="PROSITE" id="PS50045">
    <property type="entry name" value="SIGMA54_INTERACT_4"/>
    <property type="match status" value="1"/>
</dbReference>
<dbReference type="Pfam" id="PF02954">
    <property type="entry name" value="HTH_8"/>
    <property type="match status" value="1"/>
</dbReference>
<dbReference type="PRINTS" id="PR01590">
    <property type="entry name" value="HTHFIS"/>
</dbReference>
<feature type="region of interest" description="Disordered" evidence="5">
    <location>
        <begin position="522"/>
        <end position="541"/>
    </location>
</feature>
<dbReference type="CDD" id="cd00009">
    <property type="entry name" value="AAA"/>
    <property type="match status" value="1"/>
</dbReference>
<dbReference type="EMBL" id="FNCF01000003">
    <property type="protein sequence ID" value="SDG19194.1"/>
    <property type="molecule type" value="Genomic_DNA"/>
</dbReference>
<dbReference type="SUPFAM" id="SSF46689">
    <property type="entry name" value="Homeodomain-like"/>
    <property type="match status" value="1"/>
</dbReference>
<dbReference type="InterPro" id="IPR058031">
    <property type="entry name" value="AAA_lid_NorR"/>
</dbReference>
<dbReference type="GO" id="GO:0006355">
    <property type="term" value="P:regulation of DNA-templated transcription"/>
    <property type="evidence" value="ECO:0007669"/>
    <property type="project" value="InterPro"/>
</dbReference>
<dbReference type="RefSeq" id="WP_165640210.1">
    <property type="nucleotide sequence ID" value="NZ_FNCF01000003.1"/>
</dbReference>
<evidence type="ECO:0000313" key="8">
    <source>
        <dbReference type="Proteomes" id="UP000198863"/>
    </source>
</evidence>
<evidence type="ECO:0000256" key="3">
    <source>
        <dbReference type="ARBA" id="ARBA00023015"/>
    </source>
</evidence>
<accession>A0A1G7S8C3</accession>
<reference evidence="8" key="1">
    <citation type="submission" date="2016-10" db="EMBL/GenBank/DDBJ databases">
        <authorList>
            <person name="Varghese N."/>
            <person name="Submissions S."/>
        </authorList>
    </citation>
    <scope>NUCLEOTIDE SEQUENCE [LARGE SCALE GENOMIC DNA]</scope>
    <source>
        <strain evidence="8">DSM 44526</strain>
    </source>
</reference>
<dbReference type="SUPFAM" id="SSF52540">
    <property type="entry name" value="P-loop containing nucleoside triphosphate hydrolases"/>
    <property type="match status" value="1"/>
</dbReference>
<dbReference type="AlphaFoldDB" id="A0A1G7S8C3"/>
<name>A0A1G7S8C3_9ACTN</name>
<organism evidence="7 8">
    <name type="scientific">Klenkia brasiliensis</name>
    <dbReference type="NCBI Taxonomy" id="333142"/>
    <lineage>
        <taxon>Bacteria</taxon>
        <taxon>Bacillati</taxon>
        <taxon>Actinomycetota</taxon>
        <taxon>Actinomycetes</taxon>
        <taxon>Geodermatophilales</taxon>
        <taxon>Geodermatophilaceae</taxon>
        <taxon>Klenkia</taxon>
    </lineage>
</organism>
<dbReference type="GO" id="GO:0005524">
    <property type="term" value="F:ATP binding"/>
    <property type="evidence" value="ECO:0007669"/>
    <property type="project" value="UniProtKB-KW"/>
</dbReference>
<dbReference type="GO" id="GO:0043565">
    <property type="term" value="F:sequence-specific DNA binding"/>
    <property type="evidence" value="ECO:0007669"/>
    <property type="project" value="InterPro"/>
</dbReference>
<dbReference type="InterPro" id="IPR029016">
    <property type="entry name" value="GAF-like_dom_sf"/>
</dbReference>
<dbReference type="Gene3D" id="3.40.50.300">
    <property type="entry name" value="P-loop containing nucleotide triphosphate hydrolases"/>
    <property type="match status" value="1"/>
</dbReference>
<protein>
    <submittedName>
        <fullName evidence="7">AAA ATPase domain-containing protein</fullName>
    </submittedName>
</protein>
<gene>
    <name evidence="7" type="ORF">SAMN05660324_1915</name>
</gene>
<keyword evidence="2" id="KW-0067">ATP-binding</keyword>
<dbReference type="GO" id="GO:0016887">
    <property type="term" value="F:ATP hydrolysis activity"/>
    <property type="evidence" value="ECO:0007669"/>
    <property type="project" value="InterPro"/>
</dbReference>
<dbReference type="Gene3D" id="3.30.450.40">
    <property type="match status" value="1"/>
</dbReference>
<evidence type="ECO:0000259" key="6">
    <source>
        <dbReference type="PROSITE" id="PS50045"/>
    </source>
</evidence>
<evidence type="ECO:0000256" key="1">
    <source>
        <dbReference type="ARBA" id="ARBA00022741"/>
    </source>
</evidence>
<dbReference type="Gene3D" id="1.10.8.60">
    <property type="match status" value="1"/>
</dbReference>
<keyword evidence="3" id="KW-0805">Transcription regulation</keyword>
<dbReference type="Pfam" id="PF00004">
    <property type="entry name" value="AAA"/>
    <property type="match status" value="1"/>
</dbReference>
<dbReference type="InterPro" id="IPR003959">
    <property type="entry name" value="ATPase_AAA_core"/>
</dbReference>
<dbReference type="Pfam" id="PF25601">
    <property type="entry name" value="AAA_lid_14"/>
    <property type="match status" value="1"/>
</dbReference>
<evidence type="ECO:0000256" key="5">
    <source>
        <dbReference type="SAM" id="MobiDB-lite"/>
    </source>
</evidence>
<evidence type="ECO:0000256" key="2">
    <source>
        <dbReference type="ARBA" id="ARBA00022840"/>
    </source>
</evidence>
<keyword evidence="4" id="KW-0804">Transcription</keyword>
<dbReference type="InterPro" id="IPR002078">
    <property type="entry name" value="Sigma_54_int"/>
</dbReference>
<dbReference type="Gene3D" id="1.10.10.60">
    <property type="entry name" value="Homeodomain-like"/>
    <property type="match status" value="1"/>
</dbReference>
<keyword evidence="1" id="KW-0547">Nucleotide-binding</keyword>
<sequence>MLMDQTVAERAREDFLGGRVDGGALSAVRPVILASWRRSLMHGLSPERALPRLATGADPDGQLSRAARPVLERRRATLAELRAGITLTDQEGRLLGRWVEDRRFARRLDARHVIPGSCIAEVAVGTNSSGVAVETGAPTIVMGYEHFSTGALSMTSVGAPIRHPVTRRLLGSVNLTCGVDDTHALLLPWVRELAADIEQALLGQVSRRERLLLEAYVSSAADARHPVICLDETTVITNAAASRLLDASDQSVIWELAAHCIAGDGRVGGKHALTLANGQSVQVEVTTVEDGPRTLGALVRLTPTDTATRTRVTRPTNEPAEKDGLAQLAGRGPAWAAWCRRLRAAVSAEVGAPVLLTGEPGTGKATVARALLQREDAPFRELDAADHRDDWVRALADVFAAAPLGRVLLRRLDLLDGQAAAATTRMVARHPGAHVIGTATGGAHDLDGLPSTLVDWPGPVLVAPPLRDRLEDLPDLLRALSTHLTGRSPRWSSEVVQTLRRQPWPGNLHSLVAVVRATLEGHTSPDVGTHHLPSGVSARGSRRTLTGLEQIEAHALTSALHAAGGNKREAADALGIARSTLYRKVRALGLDLSAATF</sequence>